<feature type="transmembrane region" description="Helical" evidence="3">
    <location>
        <begin position="6"/>
        <end position="26"/>
    </location>
</feature>
<keyword evidence="3" id="KW-0812">Transmembrane</keyword>
<evidence type="ECO:0000256" key="2">
    <source>
        <dbReference type="ARBA" id="ARBA00022525"/>
    </source>
</evidence>
<proteinExistence type="predicted"/>
<protein>
    <submittedName>
        <fullName evidence="4">Esterase family protein</fullName>
    </submittedName>
</protein>
<name>A0ABT3CB01_9MYCO</name>
<keyword evidence="3" id="KW-0472">Membrane</keyword>
<evidence type="ECO:0000313" key="4">
    <source>
        <dbReference type="EMBL" id="MCV7226664.1"/>
    </source>
</evidence>
<feature type="transmembrane region" description="Helical" evidence="3">
    <location>
        <begin position="33"/>
        <end position="55"/>
    </location>
</feature>
<dbReference type="Pfam" id="PF00756">
    <property type="entry name" value="Esterase"/>
    <property type="match status" value="1"/>
</dbReference>
<dbReference type="SUPFAM" id="SSF53474">
    <property type="entry name" value="alpha/beta-Hydrolases"/>
    <property type="match status" value="1"/>
</dbReference>
<comment type="caution">
    <text evidence="4">The sequence shown here is derived from an EMBL/GenBank/DDBJ whole genome shotgun (WGS) entry which is preliminary data.</text>
</comment>
<accession>A0ABT3CB01</accession>
<dbReference type="InterPro" id="IPR050583">
    <property type="entry name" value="Mycobacterial_A85_antigen"/>
</dbReference>
<organism evidence="4 5">
    <name type="scientific">Mycolicibacterium komossense</name>
    <dbReference type="NCBI Taxonomy" id="1779"/>
    <lineage>
        <taxon>Bacteria</taxon>
        <taxon>Bacillati</taxon>
        <taxon>Actinomycetota</taxon>
        <taxon>Actinomycetes</taxon>
        <taxon>Mycobacteriales</taxon>
        <taxon>Mycobacteriaceae</taxon>
        <taxon>Mycolicibacterium</taxon>
    </lineage>
</organism>
<comment type="subcellular location">
    <subcellularLocation>
        <location evidence="1">Secreted</location>
    </subcellularLocation>
</comment>
<dbReference type="Gene3D" id="3.40.50.1820">
    <property type="entry name" value="alpha/beta hydrolase"/>
    <property type="match status" value="1"/>
</dbReference>
<reference evidence="4 5" key="1">
    <citation type="journal article" date="2022" name="BMC Genomics">
        <title>Comparative genome analysis of mycobacteria focusing on tRNA and non-coding RNA.</title>
        <authorList>
            <person name="Behra P.R.K."/>
            <person name="Pettersson B.M.F."/>
            <person name="Ramesh M."/>
            <person name="Das S."/>
            <person name="Dasgupta S."/>
            <person name="Kirsebom L.A."/>
        </authorList>
    </citation>
    <scope>NUCLEOTIDE SEQUENCE [LARGE SCALE GENOMIC DNA]</scope>
    <source>
        <strain evidence="4 5">DSM 44078</strain>
    </source>
</reference>
<gene>
    <name evidence="4" type="ORF">H7J73_11550</name>
</gene>
<keyword evidence="3" id="KW-1133">Transmembrane helix</keyword>
<dbReference type="InterPro" id="IPR000801">
    <property type="entry name" value="Esterase-like"/>
</dbReference>
<evidence type="ECO:0000256" key="3">
    <source>
        <dbReference type="SAM" id="Phobius"/>
    </source>
</evidence>
<dbReference type="Proteomes" id="UP001526201">
    <property type="component" value="Unassembled WGS sequence"/>
</dbReference>
<dbReference type="InterPro" id="IPR029058">
    <property type="entry name" value="AB_hydrolase_fold"/>
</dbReference>
<evidence type="ECO:0000256" key="1">
    <source>
        <dbReference type="ARBA" id="ARBA00004613"/>
    </source>
</evidence>
<keyword evidence="5" id="KW-1185">Reference proteome</keyword>
<dbReference type="PANTHER" id="PTHR48098">
    <property type="entry name" value="ENTEROCHELIN ESTERASE-RELATED"/>
    <property type="match status" value="1"/>
</dbReference>
<dbReference type="EMBL" id="JACKTY010000028">
    <property type="protein sequence ID" value="MCV7226664.1"/>
    <property type="molecule type" value="Genomic_DNA"/>
</dbReference>
<evidence type="ECO:0000313" key="5">
    <source>
        <dbReference type="Proteomes" id="UP001526201"/>
    </source>
</evidence>
<feature type="transmembrane region" description="Helical" evidence="3">
    <location>
        <begin position="98"/>
        <end position="118"/>
    </location>
</feature>
<sequence>MSLMHGWIPITVQVVAALVLVLAVGWRSRRWRLIWVPVAAVVGGGVAALAHWYIASDGLAGDPAPNQLWLWVALSGLAAGVLVVGWRSARWWRRGVSLLAVPLCLLSAALAVNLWVGYFPTVQTAWNQLSAGPLPDQTDRATVVATAAQAQAKHVLPAKGSVVSVTIPATASGFKHRDELVYLPPAWFATSPPPKLPTVMMIGGEFNTPSDWLRTGNAISTIDAYAAAHGGNAPVLVFVDSGGSFNNDTECVNGPRGMAADHLTKDVVPFMASNFGVSTKAANWGIVGWSMGGTCAVDLTAMHPDMFSSFVDIAGDMSPNAGNKVQTIDRLFGGSSAAWASFDPATVIAKHGPYTGVSGWFAISGSQTAQQHRNVPAGDAGAVGLGGRDATGNPGDQTVAANTLCGLGRANGFDCAVVAQPGKHDWPFAEKAFVASLPWLAGAIGTPGDPPVALPGQTAGPDTVMASPVPPLNTTVRAQGIGP</sequence>
<keyword evidence="2" id="KW-0964">Secreted</keyword>
<dbReference type="PANTHER" id="PTHR48098:SF1">
    <property type="entry name" value="DIACYLGLYCEROL ACYLTRANSFERASE_MYCOLYLTRANSFERASE AG85A"/>
    <property type="match status" value="1"/>
</dbReference>
<feature type="transmembrane region" description="Helical" evidence="3">
    <location>
        <begin position="67"/>
        <end position="86"/>
    </location>
</feature>